<organism evidence="1 2">
    <name type="scientific">Lupinus angustifolius</name>
    <name type="common">Narrow-leaved blue lupine</name>
    <dbReference type="NCBI Taxonomy" id="3871"/>
    <lineage>
        <taxon>Eukaryota</taxon>
        <taxon>Viridiplantae</taxon>
        <taxon>Streptophyta</taxon>
        <taxon>Embryophyta</taxon>
        <taxon>Tracheophyta</taxon>
        <taxon>Spermatophyta</taxon>
        <taxon>Magnoliopsida</taxon>
        <taxon>eudicotyledons</taxon>
        <taxon>Gunneridae</taxon>
        <taxon>Pentapetalae</taxon>
        <taxon>rosids</taxon>
        <taxon>fabids</taxon>
        <taxon>Fabales</taxon>
        <taxon>Fabaceae</taxon>
        <taxon>Papilionoideae</taxon>
        <taxon>50 kb inversion clade</taxon>
        <taxon>genistoids sensu lato</taxon>
        <taxon>core genistoids</taxon>
        <taxon>Genisteae</taxon>
        <taxon>Lupinus</taxon>
    </lineage>
</organism>
<proteinExistence type="predicted"/>
<dbReference type="Proteomes" id="UP000188354">
    <property type="component" value="Chromosome LG15"/>
</dbReference>
<dbReference type="AlphaFoldDB" id="A0A4P1QY51"/>
<gene>
    <name evidence="1" type="ORF">TanjilG_07051</name>
</gene>
<dbReference type="EMBL" id="CM007375">
    <property type="protein sequence ID" value="OIV97299.1"/>
    <property type="molecule type" value="Genomic_DNA"/>
</dbReference>
<accession>A0A4P1QY51</accession>
<dbReference type="Gramene" id="OIV97299">
    <property type="protein sequence ID" value="OIV97299"/>
    <property type="gene ID" value="TanjilG_07051"/>
</dbReference>
<protein>
    <submittedName>
        <fullName evidence="1">Uncharacterized protein</fullName>
    </submittedName>
</protein>
<evidence type="ECO:0000313" key="2">
    <source>
        <dbReference type="Proteomes" id="UP000188354"/>
    </source>
</evidence>
<reference evidence="1 2" key="1">
    <citation type="journal article" date="2017" name="Plant Biotechnol. J.">
        <title>A comprehensive draft genome sequence for lupin (Lupinus angustifolius), an emerging health food: insights into plant-microbe interactions and legume evolution.</title>
        <authorList>
            <person name="Hane J.K."/>
            <person name="Ming Y."/>
            <person name="Kamphuis L.G."/>
            <person name="Nelson M.N."/>
            <person name="Garg G."/>
            <person name="Atkins C.A."/>
            <person name="Bayer P.E."/>
            <person name="Bravo A."/>
            <person name="Bringans S."/>
            <person name="Cannon S."/>
            <person name="Edwards D."/>
            <person name="Foley R."/>
            <person name="Gao L.L."/>
            <person name="Harrison M.J."/>
            <person name="Huang W."/>
            <person name="Hurgobin B."/>
            <person name="Li S."/>
            <person name="Liu C.W."/>
            <person name="McGrath A."/>
            <person name="Morahan G."/>
            <person name="Murray J."/>
            <person name="Weller J."/>
            <person name="Jian J."/>
            <person name="Singh K.B."/>
        </authorList>
    </citation>
    <scope>NUCLEOTIDE SEQUENCE [LARGE SCALE GENOMIC DNA]</scope>
    <source>
        <strain evidence="2">cv. Tanjil</strain>
        <tissue evidence="1">Whole plant</tissue>
    </source>
</reference>
<evidence type="ECO:0000313" key="1">
    <source>
        <dbReference type="EMBL" id="OIV97299.1"/>
    </source>
</evidence>
<name>A0A4P1QY51_LUPAN</name>
<keyword evidence="2" id="KW-1185">Reference proteome</keyword>
<sequence>MVNIEQRRTINLTLPITLPITINAVSTTTLLPITITPDSITATGQWTPLYPNLDPSIGPTFMSLTLPTRLNFPTTITIATNTFTAAATITPHRTLFNLFVDNEPHHQPPPPHSHSGYHQHLTSTHSITTLPFILILILEHNNNNNNDKPIGVQITISDNLITIDGHPLSEPSIADTNPSLAAILLMPNTIANATTSPEED</sequence>